<dbReference type="Pfam" id="PF06676">
    <property type="entry name" value="DUF1178"/>
    <property type="match status" value="1"/>
</dbReference>
<sequence length="143" mass="16317">MISFNLICKNDHEFEGWFPNSADFDEQCAKKRIECPVCANRNIQKALSAPNIATGESRDAARREKMQKAVQEQKVVMAKMREYVKDNCDYVGSDFAEEARKIHYGEADERGIYGESTLDEAKELAEEGIPVAPIPWMEETKEH</sequence>
<protein>
    <submittedName>
        <fullName evidence="1">DUF1178 family protein</fullName>
    </submittedName>
</protein>
<dbReference type="InterPro" id="IPR009562">
    <property type="entry name" value="DUF1178"/>
</dbReference>
<dbReference type="EMBL" id="SADE01000002">
    <property type="protein sequence ID" value="RVU35864.1"/>
    <property type="molecule type" value="Genomic_DNA"/>
</dbReference>
<accession>A0A437QMU5</accession>
<dbReference type="Proteomes" id="UP000287447">
    <property type="component" value="Unassembled WGS sequence"/>
</dbReference>
<organism evidence="1 2">
    <name type="scientific">Hwanghaeella grinnelliae</name>
    <dbReference type="NCBI Taxonomy" id="2500179"/>
    <lineage>
        <taxon>Bacteria</taxon>
        <taxon>Pseudomonadati</taxon>
        <taxon>Pseudomonadota</taxon>
        <taxon>Alphaproteobacteria</taxon>
        <taxon>Rhodospirillales</taxon>
        <taxon>Rhodospirillaceae</taxon>
        <taxon>Hwanghaeella</taxon>
    </lineage>
</organism>
<evidence type="ECO:0000313" key="2">
    <source>
        <dbReference type="Proteomes" id="UP000287447"/>
    </source>
</evidence>
<reference evidence="2" key="1">
    <citation type="submission" date="2019-01" db="EMBL/GenBank/DDBJ databases">
        <title>Gri0909 isolated from a small marine red alga.</title>
        <authorList>
            <person name="Kim J."/>
            <person name="Jeong S.E."/>
            <person name="Jeon C.O."/>
        </authorList>
    </citation>
    <scope>NUCLEOTIDE SEQUENCE [LARGE SCALE GENOMIC DNA]</scope>
    <source>
        <strain evidence="2">Gri0909</strain>
    </source>
</reference>
<evidence type="ECO:0000313" key="1">
    <source>
        <dbReference type="EMBL" id="RVU35864.1"/>
    </source>
</evidence>
<comment type="caution">
    <text evidence="1">The sequence shown here is derived from an EMBL/GenBank/DDBJ whole genome shotgun (WGS) entry which is preliminary data.</text>
</comment>
<gene>
    <name evidence="1" type="ORF">EOI86_11410</name>
</gene>
<dbReference type="RefSeq" id="WP_127765341.1">
    <property type="nucleotide sequence ID" value="NZ_SADE01000002.1"/>
</dbReference>
<dbReference type="PIRSF" id="PIRSF032131">
    <property type="entry name" value="UCP032131"/>
    <property type="match status" value="1"/>
</dbReference>
<dbReference type="AlphaFoldDB" id="A0A437QMU5"/>
<proteinExistence type="predicted"/>
<name>A0A437QMU5_9PROT</name>
<dbReference type="OrthoDB" id="9799894at2"/>
<keyword evidence="2" id="KW-1185">Reference proteome</keyword>